<keyword evidence="2" id="KW-1185">Reference proteome</keyword>
<organism evidence="1 2">
    <name type="scientific">Arachis hypogaea</name>
    <name type="common">Peanut</name>
    <dbReference type="NCBI Taxonomy" id="3818"/>
    <lineage>
        <taxon>Eukaryota</taxon>
        <taxon>Viridiplantae</taxon>
        <taxon>Streptophyta</taxon>
        <taxon>Embryophyta</taxon>
        <taxon>Tracheophyta</taxon>
        <taxon>Spermatophyta</taxon>
        <taxon>Magnoliopsida</taxon>
        <taxon>eudicotyledons</taxon>
        <taxon>Gunneridae</taxon>
        <taxon>Pentapetalae</taxon>
        <taxon>rosids</taxon>
        <taxon>fabids</taxon>
        <taxon>Fabales</taxon>
        <taxon>Fabaceae</taxon>
        <taxon>Papilionoideae</taxon>
        <taxon>50 kb inversion clade</taxon>
        <taxon>dalbergioids sensu lato</taxon>
        <taxon>Dalbergieae</taxon>
        <taxon>Pterocarpus clade</taxon>
        <taxon>Arachis</taxon>
    </lineage>
</organism>
<evidence type="ECO:0008006" key="3">
    <source>
        <dbReference type="Google" id="ProtNLM"/>
    </source>
</evidence>
<dbReference type="EMBL" id="SDMP01000015">
    <property type="protein sequence ID" value="RYR09371.1"/>
    <property type="molecule type" value="Genomic_DNA"/>
</dbReference>
<comment type="caution">
    <text evidence="1">The sequence shown here is derived from an EMBL/GenBank/DDBJ whole genome shotgun (WGS) entry which is preliminary data.</text>
</comment>
<name>A0A444Z579_ARAHY</name>
<sequence length="76" mass="9133">MPVLNIKKTKSSQSMMDYHKEFLYLMDKANIKLCPKVLIERFLFGLREDLADKVLRYSYETMEDLIKLTIDMEHMQ</sequence>
<accession>A0A444Z579</accession>
<evidence type="ECO:0000313" key="2">
    <source>
        <dbReference type="Proteomes" id="UP000289738"/>
    </source>
</evidence>
<proteinExistence type="predicted"/>
<evidence type="ECO:0000313" key="1">
    <source>
        <dbReference type="EMBL" id="RYR09371.1"/>
    </source>
</evidence>
<reference evidence="1 2" key="1">
    <citation type="submission" date="2019-01" db="EMBL/GenBank/DDBJ databases">
        <title>Sequencing of cultivated peanut Arachis hypogaea provides insights into genome evolution and oil improvement.</title>
        <authorList>
            <person name="Chen X."/>
        </authorList>
    </citation>
    <scope>NUCLEOTIDE SEQUENCE [LARGE SCALE GENOMIC DNA]</scope>
    <source>
        <strain evidence="2">cv. Fuhuasheng</strain>
        <tissue evidence="1">Leaves</tissue>
    </source>
</reference>
<protein>
    <recommendedName>
        <fullName evidence="3">Retrotransposon gag domain-containing protein</fullName>
    </recommendedName>
</protein>
<dbReference type="Proteomes" id="UP000289738">
    <property type="component" value="Chromosome B05"/>
</dbReference>
<dbReference type="AlphaFoldDB" id="A0A444Z579"/>
<gene>
    <name evidence="1" type="ORF">Ahy_B05g077670</name>
</gene>